<reference evidence="2 3" key="1">
    <citation type="submission" date="2020-08" db="EMBL/GenBank/DDBJ databases">
        <title>Genome public.</title>
        <authorList>
            <person name="Liu C."/>
            <person name="Sun Q."/>
        </authorList>
    </citation>
    <scope>NUCLEOTIDE SEQUENCE [LARGE SCALE GENOMIC DNA]</scope>
    <source>
        <strain evidence="2 3">New-7</strain>
    </source>
</reference>
<dbReference type="CDD" id="cd00093">
    <property type="entry name" value="HTH_XRE"/>
    <property type="match status" value="1"/>
</dbReference>
<name>A0ABR7CMH0_9BACT</name>
<feature type="domain" description="HTH cro/C1-type" evidence="1">
    <location>
        <begin position="7"/>
        <end position="61"/>
    </location>
</feature>
<evidence type="ECO:0000313" key="2">
    <source>
        <dbReference type="EMBL" id="MBC5616868.1"/>
    </source>
</evidence>
<dbReference type="SMART" id="SM00530">
    <property type="entry name" value="HTH_XRE"/>
    <property type="match status" value="1"/>
</dbReference>
<dbReference type="RefSeq" id="WP_118655918.1">
    <property type="nucleotide sequence ID" value="NZ_JACOOK010000003.1"/>
</dbReference>
<keyword evidence="3" id="KW-1185">Reference proteome</keyword>
<dbReference type="SUPFAM" id="SSF47413">
    <property type="entry name" value="lambda repressor-like DNA-binding domains"/>
    <property type="match status" value="1"/>
</dbReference>
<sequence length="66" mass="7584">MRDLNRIKVVLVEKKRTAKWLAEELGKNPATVSKWCTNVSQPDLYTLDKIATLLDIDKRELITGKD</sequence>
<dbReference type="Proteomes" id="UP000636891">
    <property type="component" value="Unassembled WGS sequence"/>
</dbReference>
<evidence type="ECO:0000313" key="3">
    <source>
        <dbReference type="Proteomes" id="UP000636891"/>
    </source>
</evidence>
<dbReference type="InterPro" id="IPR010982">
    <property type="entry name" value="Lambda_DNA-bd_dom_sf"/>
</dbReference>
<dbReference type="PROSITE" id="PS50943">
    <property type="entry name" value="HTH_CROC1"/>
    <property type="match status" value="1"/>
</dbReference>
<proteinExistence type="predicted"/>
<gene>
    <name evidence="2" type="ORF">H8S08_07530</name>
</gene>
<organism evidence="2 3">
    <name type="scientific">Alistipes hominis</name>
    <dbReference type="NCBI Taxonomy" id="2763015"/>
    <lineage>
        <taxon>Bacteria</taxon>
        <taxon>Pseudomonadati</taxon>
        <taxon>Bacteroidota</taxon>
        <taxon>Bacteroidia</taxon>
        <taxon>Bacteroidales</taxon>
        <taxon>Rikenellaceae</taxon>
        <taxon>Alistipes</taxon>
    </lineage>
</organism>
<dbReference type="EMBL" id="JACOOK010000003">
    <property type="protein sequence ID" value="MBC5616868.1"/>
    <property type="molecule type" value="Genomic_DNA"/>
</dbReference>
<accession>A0ABR7CMH0</accession>
<dbReference type="InterPro" id="IPR001387">
    <property type="entry name" value="Cro/C1-type_HTH"/>
</dbReference>
<protein>
    <submittedName>
        <fullName evidence="2">Helix-turn-helix transcriptional regulator</fullName>
    </submittedName>
</protein>
<dbReference type="Gene3D" id="1.10.260.40">
    <property type="entry name" value="lambda repressor-like DNA-binding domains"/>
    <property type="match status" value="1"/>
</dbReference>
<comment type="caution">
    <text evidence="2">The sequence shown here is derived from an EMBL/GenBank/DDBJ whole genome shotgun (WGS) entry which is preliminary data.</text>
</comment>
<evidence type="ECO:0000259" key="1">
    <source>
        <dbReference type="PROSITE" id="PS50943"/>
    </source>
</evidence>
<dbReference type="Pfam" id="PF01381">
    <property type="entry name" value="HTH_3"/>
    <property type="match status" value="1"/>
</dbReference>